<dbReference type="InterPro" id="IPR007138">
    <property type="entry name" value="ABM_dom"/>
</dbReference>
<reference evidence="3" key="1">
    <citation type="submission" date="2017-11" db="EMBL/GenBank/DDBJ databases">
        <authorList>
            <person name="Kuznetsova I."/>
            <person name="Sazanova A."/>
            <person name="Chirak E."/>
            <person name="Safronova V."/>
            <person name="Willems A."/>
        </authorList>
    </citation>
    <scope>NUCLEOTIDE SEQUENCE [LARGE SCALE GENOMIC DNA]</scope>
    <source>
        <strain evidence="3">PEPV15</strain>
    </source>
</reference>
<gene>
    <name evidence="2" type="ORF">CU100_15780</name>
</gene>
<dbReference type="GO" id="GO:0005829">
    <property type="term" value="C:cytosol"/>
    <property type="evidence" value="ECO:0007669"/>
    <property type="project" value="TreeGrafter"/>
</dbReference>
<dbReference type="AlphaFoldDB" id="A0A2P7ARE3"/>
<dbReference type="PANTHER" id="PTHR33336">
    <property type="entry name" value="QUINOL MONOOXYGENASE YGIN-RELATED"/>
    <property type="match status" value="1"/>
</dbReference>
<organism evidence="2 3">
    <name type="scientific">Phyllobacterium endophyticum</name>
    <dbReference type="NCBI Taxonomy" id="1149773"/>
    <lineage>
        <taxon>Bacteria</taxon>
        <taxon>Pseudomonadati</taxon>
        <taxon>Pseudomonadota</taxon>
        <taxon>Alphaproteobacteria</taxon>
        <taxon>Hyphomicrobiales</taxon>
        <taxon>Phyllobacteriaceae</taxon>
        <taxon>Phyllobacterium</taxon>
    </lineage>
</organism>
<proteinExistence type="predicted"/>
<accession>A0A2P7ARE3</accession>
<name>A0A2P7ARE3_9HYPH</name>
<dbReference type="EMBL" id="PGGN01000003">
    <property type="protein sequence ID" value="PSH56795.1"/>
    <property type="molecule type" value="Genomic_DNA"/>
</dbReference>
<dbReference type="PANTHER" id="PTHR33336:SF3">
    <property type="entry name" value="ABM DOMAIN-CONTAINING PROTEIN"/>
    <property type="match status" value="1"/>
</dbReference>
<dbReference type="SUPFAM" id="SSF54909">
    <property type="entry name" value="Dimeric alpha+beta barrel"/>
    <property type="match status" value="1"/>
</dbReference>
<dbReference type="OrthoDB" id="9812192at2"/>
<dbReference type="RefSeq" id="WP_106717543.1">
    <property type="nucleotide sequence ID" value="NZ_JACHXT010000003.1"/>
</dbReference>
<sequence>MAHIKIIATLLARPGKAEELEALLFSMAPKCRAEPGNLRWDIWRDQTKADRYALDELYVDNAAVAVHRETPHFKNYLSKIHDLADRNAFVLEPALVANKNG</sequence>
<keyword evidence="2" id="KW-0503">Monooxygenase</keyword>
<dbReference type="InterPro" id="IPR011008">
    <property type="entry name" value="Dimeric_a/b-barrel"/>
</dbReference>
<keyword evidence="2" id="KW-0560">Oxidoreductase</keyword>
<feature type="domain" description="ABM" evidence="1">
    <location>
        <begin position="4"/>
        <end position="95"/>
    </location>
</feature>
<dbReference type="Proteomes" id="UP000241158">
    <property type="component" value="Unassembled WGS sequence"/>
</dbReference>
<evidence type="ECO:0000313" key="2">
    <source>
        <dbReference type="EMBL" id="PSH56795.1"/>
    </source>
</evidence>
<dbReference type="Pfam" id="PF03992">
    <property type="entry name" value="ABM"/>
    <property type="match status" value="1"/>
</dbReference>
<dbReference type="Gene3D" id="3.30.70.100">
    <property type="match status" value="1"/>
</dbReference>
<evidence type="ECO:0000313" key="3">
    <source>
        <dbReference type="Proteomes" id="UP000241158"/>
    </source>
</evidence>
<keyword evidence="3" id="KW-1185">Reference proteome</keyword>
<dbReference type="GO" id="GO:0004497">
    <property type="term" value="F:monooxygenase activity"/>
    <property type="evidence" value="ECO:0007669"/>
    <property type="project" value="UniProtKB-KW"/>
</dbReference>
<dbReference type="PROSITE" id="PS51725">
    <property type="entry name" value="ABM"/>
    <property type="match status" value="1"/>
</dbReference>
<dbReference type="InterPro" id="IPR050744">
    <property type="entry name" value="AI-2_Isomerase_LsrG"/>
</dbReference>
<protein>
    <submittedName>
        <fullName evidence="2">Antibiotic biosynthesis monooxygenase</fullName>
    </submittedName>
</protein>
<comment type="caution">
    <text evidence="2">The sequence shown here is derived from an EMBL/GenBank/DDBJ whole genome shotgun (WGS) entry which is preliminary data.</text>
</comment>
<evidence type="ECO:0000259" key="1">
    <source>
        <dbReference type="PROSITE" id="PS51725"/>
    </source>
</evidence>